<feature type="chain" id="PRO_5017231693" description="Transmembrane protein" evidence="1">
    <location>
        <begin position="31"/>
        <end position="196"/>
    </location>
</feature>
<sequence>MDKNALSSPLTSFFFLLLTSRHLLFSPTTTAPLLTTPTSFSPSNPTPTQSIHVNVGQSLKKFHCTASFPPARSTMGEHRTWLQHSQSSLFCWLQRHRVRGCRGLMTETQPEENMQQAPVVSSSDGADNLQNNATVADVSNHIATVEKEEVKSDVLRDEVIWILQAITSTGRFWRKRKDVMERLVVVCDAEKRREEE</sequence>
<gene>
    <name evidence="2" type="ORF">MtrunA17_Chr3g0082041</name>
</gene>
<evidence type="ECO:0008006" key="4">
    <source>
        <dbReference type="Google" id="ProtNLM"/>
    </source>
</evidence>
<reference evidence="3" key="1">
    <citation type="journal article" date="2018" name="Nat. Plants">
        <title>Whole-genome landscape of Medicago truncatula symbiotic genes.</title>
        <authorList>
            <person name="Pecrix Y."/>
            <person name="Staton S.E."/>
            <person name="Sallet E."/>
            <person name="Lelandais-Briere C."/>
            <person name="Moreau S."/>
            <person name="Carrere S."/>
            <person name="Blein T."/>
            <person name="Jardinaud M.F."/>
            <person name="Latrasse D."/>
            <person name="Zouine M."/>
            <person name="Zahm M."/>
            <person name="Kreplak J."/>
            <person name="Mayjonade B."/>
            <person name="Satge C."/>
            <person name="Perez M."/>
            <person name="Cauet S."/>
            <person name="Marande W."/>
            <person name="Chantry-Darmon C."/>
            <person name="Lopez-Roques C."/>
            <person name="Bouchez O."/>
            <person name="Berard A."/>
            <person name="Debelle F."/>
            <person name="Munos S."/>
            <person name="Bendahmane A."/>
            <person name="Berges H."/>
            <person name="Niebel A."/>
            <person name="Buitink J."/>
            <person name="Frugier F."/>
            <person name="Benhamed M."/>
            <person name="Crespi M."/>
            <person name="Gouzy J."/>
            <person name="Gamas P."/>
        </authorList>
    </citation>
    <scope>NUCLEOTIDE SEQUENCE [LARGE SCALE GENOMIC DNA]</scope>
    <source>
        <strain evidence="3">cv. Jemalong A17</strain>
    </source>
</reference>
<proteinExistence type="predicted"/>
<comment type="caution">
    <text evidence="2">The sequence shown here is derived from an EMBL/GenBank/DDBJ whole genome shotgun (WGS) entry which is preliminary data.</text>
</comment>
<evidence type="ECO:0000256" key="1">
    <source>
        <dbReference type="SAM" id="SignalP"/>
    </source>
</evidence>
<dbReference type="Gramene" id="rna13494">
    <property type="protein sequence ID" value="RHN65631.1"/>
    <property type="gene ID" value="gene13494"/>
</dbReference>
<evidence type="ECO:0000313" key="2">
    <source>
        <dbReference type="EMBL" id="RHN65631.1"/>
    </source>
</evidence>
<name>A0A396ILD2_MEDTR</name>
<evidence type="ECO:0000313" key="3">
    <source>
        <dbReference type="Proteomes" id="UP000265566"/>
    </source>
</evidence>
<feature type="signal peptide" evidence="1">
    <location>
        <begin position="1"/>
        <end position="30"/>
    </location>
</feature>
<protein>
    <recommendedName>
        <fullName evidence="4">Transmembrane protein</fullName>
    </recommendedName>
</protein>
<organism evidence="2 3">
    <name type="scientific">Medicago truncatula</name>
    <name type="common">Barrel medic</name>
    <name type="synonym">Medicago tribuloides</name>
    <dbReference type="NCBI Taxonomy" id="3880"/>
    <lineage>
        <taxon>Eukaryota</taxon>
        <taxon>Viridiplantae</taxon>
        <taxon>Streptophyta</taxon>
        <taxon>Embryophyta</taxon>
        <taxon>Tracheophyta</taxon>
        <taxon>Spermatophyta</taxon>
        <taxon>Magnoliopsida</taxon>
        <taxon>eudicotyledons</taxon>
        <taxon>Gunneridae</taxon>
        <taxon>Pentapetalae</taxon>
        <taxon>rosids</taxon>
        <taxon>fabids</taxon>
        <taxon>Fabales</taxon>
        <taxon>Fabaceae</taxon>
        <taxon>Papilionoideae</taxon>
        <taxon>50 kb inversion clade</taxon>
        <taxon>NPAAA clade</taxon>
        <taxon>Hologalegina</taxon>
        <taxon>IRL clade</taxon>
        <taxon>Trifolieae</taxon>
        <taxon>Medicago</taxon>
    </lineage>
</organism>
<accession>A0A396ILD2</accession>
<dbReference type="EMBL" id="PSQE01000003">
    <property type="protein sequence ID" value="RHN65631.1"/>
    <property type="molecule type" value="Genomic_DNA"/>
</dbReference>
<dbReference type="Proteomes" id="UP000265566">
    <property type="component" value="Chromosome 3"/>
</dbReference>
<keyword evidence="1" id="KW-0732">Signal</keyword>
<dbReference type="AlphaFoldDB" id="A0A396ILD2"/>